<evidence type="ECO:0000313" key="4">
    <source>
        <dbReference type="EMBL" id="MCC2128939.1"/>
    </source>
</evidence>
<dbReference type="CDD" id="cd00487">
    <property type="entry name" value="Pep_deformylase"/>
    <property type="match status" value="1"/>
</dbReference>
<comment type="function">
    <text evidence="3">Removes the formyl group from the N-terminal Met of newly synthesized proteins. Requires at least a dipeptide for an efficient rate of reaction. N-terminal L-methionine is a prerequisite for activity but the enzyme has broad specificity at other positions.</text>
</comment>
<dbReference type="SUPFAM" id="SSF56420">
    <property type="entry name" value="Peptide deformylase"/>
    <property type="match status" value="1"/>
</dbReference>
<reference evidence="4" key="1">
    <citation type="submission" date="2021-10" db="EMBL/GenBank/DDBJ databases">
        <title>Anaerobic single-cell dispensing facilitates the cultivation of human gut bacteria.</title>
        <authorList>
            <person name="Afrizal A."/>
        </authorList>
    </citation>
    <scope>NUCLEOTIDE SEQUENCE</scope>
    <source>
        <strain evidence="4">CLA-AA-H272</strain>
    </source>
</reference>
<dbReference type="GO" id="GO:0046872">
    <property type="term" value="F:metal ion binding"/>
    <property type="evidence" value="ECO:0007669"/>
    <property type="project" value="UniProtKB-KW"/>
</dbReference>
<feature type="binding site" evidence="3">
    <location>
        <position position="135"/>
    </location>
    <ligand>
        <name>Fe cation</name>
        <dbReference type="ChEBI" id="CHEBI:24875"/>
    </ligand>
</feature>
<evidence type="ECO:0000256" key="3">
    <source>
        <dbReference type="HAMAP-Rule" id="MF_00163"/>
    </source>
</evidence>
<dbReference type="GO" id="GO:0006412">
    <property type="term" value="P:translation"/>
    <property type="evidence" value="ECO:0007669"/>
    <property type="project" value="UniProtKB-UniRule"/>
</dbReference>
<dbReference type="Proteomes" id="UP001199319">
    <property type="component" value="Unassembled WGS sequence"/>
</dbReference>
<dbReference type="Pfam" id="PF01327">
    <property type="entry name" value="Pep_deformylase"/>
    <property type="match status" value="1"/>
</dbReference>
<comment type="similarity">
    <text evidence="1 3">Belongs to the polypeptide deformylase family.</text>
</comment>
<feature type="active site" evidence="3">
    <location>
        <position position="132"/>
    </location>
</feature>
<proteinExistence type="inferred from homology"/>
<dbReference type="GO" id="GO:0042586">
    <property type="term" value="F:peptide deformylase activity"/>
    <property type="evidence" value="ECO:0007669"/>
    <property type="project" value="UniProtKB-UniRule"/>
</dbReference>
<evidence type="ECO:0000313" key="5">
    <source>
        <dbReference type="Proteomes" id="UP001199319"/>
    </source>
</evidence>
<organism evidence="4 5">
    <name type="scientific">Brotocaccenecus cirricatena</name>
    <dbReference type="NCBI Taxonomy" id="3064195"/>
    <lineage>
        <taxon>Bacteria</taxon>
        <taxon>Bacillati</taxon>
        <taxon>Bacillota</taxon>
        <taxon>Clostridia</taxon>
        <taxon>Eubacteriales</taxon>
        <taxon>Oscillospiraceae</taxon>
        <taxon>Brotocaccenecus</taxon>
    </lineage>
</organism>
<dbReference type="PIRSF" id="PIRSF004749">
    <property type="entry name" value="Pep_def"/>
    <property type="match status" value="1"/>
</dbReference>
<keyword evidence="3" id="KW-0648">Protein biosynthesis</keyword>
<dbReference type="InterPro" id="IPR023635">
    <property type="entry name" value="Peptide_deformylase"/>
</dbReference>
<keyword evidence="3" id="KW-0479">Metal-binding</keyword>
<dbReference type="PANTHER" id="PTHR10458:SF22">
    <property type="entry name" value="PEPTIDE DEFORMYLASE"/>
    <property type="match status" value="1"/>
</dbReference>
<keyword evidence="2 3" id="KW-0408">Iron</keyword>
<dbReference type="EC" id="3.5.1.88" evidence="3"/>
<comment type="catalytic activity">
    <reaction evidence="3">
        <text>N-terminal N-formyl-L-methionyl-[peptide] + H2O = N-terminal L-methionyl-[peptide] + formate</text>
        <dbReference type="Rhea" id="RHEA:24420"/>
        <dbReference type="Rhea" id="RHEA-COMP:10639"/>
        <dbReference type="Rhea" id="RHEA-COMP:10640"/>
        <dbReference type="ChEBI" id="CHEBI:15377"/>
        <dbReference type="ChEBI" id="CHEBI:15740"/>
        <dbReference type="ChEBI" id="CHEBI:49298"/>
        <dbReference type="ChEBI" id="CHEBI:64731"/>
        <dbReference type="EC" id="3.5.1.88"/>
    </reaction>
</comment>
<comment type="caution">
    <text evidence="4">The sequence shown here is derived from an EMBL/GenBank/DDBJ whole genome shotgun (WGS) entry which is preliminary data.</text>
</comment>
<keyword evidence="3 4" id="KW-0378">Hydrolase</keyword>
<evidence type="ECO:0000256" key="2">
    <source>
        <dbReference type="ARBA" id="ARBA00023004"/>
    </source>
</evidence>
<dbReference type="InterPro" id="IPR036821">
    <property type="entry name" value="Peptide_deformylase_sf"/>
</dbReference>
<name>A0AAE3ACX2_9FIRM</name>
<keyword evidence="5" id="KW-1185">Reference proteome</keyword>
<dbReference type="PRINTS" id="PR01576">
    <property type="entry name" value="PDEFORMYLASE"/>
</dbReference>
<feature type="binding site" evidence="3">
    <location>
        <position position="89"/>
    </location>
    <ligand>
        <name>Fe cation</name>
        <dbReference type="ChEBI" id="CHEBI:24875"/>
    </ligand>
</feature>
<dbReference type="NCBIfam" id="TIGR00079">
    <property type="entry name" value="pept_deformyl"/>
    <property type="match status" value="1"/>
</dbReference>
<dbReference type="NCBIfam" id="NF001159">
    <property type="entry name" value="PRK00150.1-3"/>
    <property type="match status" value="1"/>
</dbReference>
<dbReference type="Gene3D" id="3.90.45.10">
    <property type="entry name" value="Peptide deformylase"/>
    <property type="match status" value="1"/>
</dbReference>
<dbReference type="EMBL" id="JAJEPW010000010">
    <property type="protein sequence ID" value="MCC2128939.1"/>
    <property type="molecule type" value="Genomic_DNA"/>
</dbReference>
<dbReference type="AlphaFoldDB" id="A0AAE3ACX2"/>
<protein>
    <recommendedName>
        <fullName evidence="3">Peptide deformylase</fullName>
        <shortName evidence="3">PDF</shortName>
        <ecNumber evidence="3">3.5.1.88</ecNumber>
    </recommendedName>
    <alternativeName>
        <fullName evidence="3">Polypeptide deformylase</fullName>
    </alternativeName>
</protein>
<accession>A0AAE3ACX2</accession>
<dbReference type="HAMAP" id="MF_00163">
    <property type="entry name" value="Pep_deformylase"/>
    <property type="match status" value="1"/>
</dbReference>
<dbReference type="RefSeq" id="WP_302928241.1">
    <property type="nucleotide sequence ID" value="NZ_JAJEPW010000010.1"/>
</dbReference>
<comment type="cofactor">
    <cofactor evidence="3">
        <name>Fe(2+)</name>
        <dbReference type="ChEBI" id="CHEBI:29033"/>
    </cofactor>
    <text evidence="3">Binds 1 Fe(2+) ion.</text>
</comment>
<dbReference type="PANTHER" id="PTHR10458">
    <property type="entry name" value="PEPTIDE DEFORMYLASE"/>
    <property type="match status" value="1"/>
</dbReference>
<feature type="binding site" evidence="3">
    <location>
        <position position="131"/>
    </location>
    <ligand>
        <name>Fe cation</name>
        <dbReference type="ChEBI" id="CHEBI:24875"/>
    </ligand>
</feature>
<gene>
    <name evidence="3 4" type="primary">def</name>
    <name evidence="4" type="ORF">LKD37_05305</name>
</gene>
<evidence type="ECO:0000256" key="1">
    <source>
        <dbReference type="ARBA" id="ARBA00010759"/>
    </source>
</evidence>
<sequence>MALRKIVLQGEPCLTKVCRPVTEFNGRLHTLLDDLKDTLLDSGGVGLAAPQVGILRRVCVVMNEDDEIIELVNPEIIATDGEQTGLEGCLSVPGKFGIVTRPYTVRVRAQDRDGAFFEVEDEALTARCFCHEIEHLDGHLFVERTDHLLTEEELEEYIQQEEGDDEE</sequence>